<dbReference type="GeneID" id="103514598"/>
<dbReference type="KEGG" id="dci:103514598"/>
<evidence type="ECO:0000313" key="2">
    <source>
        <dbReference type="RefSeq" id="XP_026683326.1"/>
    </source>
</evidence>
<sequence>RKRNVCYEPLTGLPIDSHCEVKEPACSLNRAYRNPDGSRVQRKYYRYNYPCQMALDGKECNPPVYSQSDFFPMAKLRKRNVCYEPLTGLPIDSHCEVKEPACSLNRAYRNPDGTRVQRKYYRYNYPCQMALDGKECNPPVYSQSDFFPMVVLSNTEYKIRGSKLQRQCECKMRNGLQPDCKRYSHGKRVICACLPLPEILNAAGKTSYEILPVDMRQMQCVKRGPGV</sequence>
<dbReference type="PaxDb" id="121845-A0A3Q0J4H7"/>
<name>A0A3Q0J4H7_DIACI</name>
<evidence type="ECO:0000313" key="1">
    <source>
        <dbReference type="Proteomes" id="UP000079169"/>
    </source>
</evidence>
<dbReference type="Proteomes" id="UP000079169">
    <property type="component" value="Unplaced"/>
</dbReference>
<dbReference type="AlphaFoldDB" id="A0A3Q0J4H7"/>
<dbReference type="RefSeq" id="XP_026683326.1">
    <property type="nucleotide sequence ID" value="XM_026827525.1"/>
</dbReference>
<gene>
    <name evidence="2" type="primary">LOC103514598</name>
</gene>
<reference evidence="2" key="1">
    <citation type="submission" date="2025-08" db="UniProtKB">
        <authorList>
            <consortium name="RefSeq"/>
        </authorList>
    </citation>
    <scope>IDENTIFICATION</scope>
</reference>
<feature type="non-terminal residue" evidence="2">
    <location>
        <position position="1"/>
    </location>
</feature>
<keyword evidence="1" id="KW-1185">Reference proteome</keyword>
<accession>A0A3Q0J4H7</accession>
<protein>
    <submittedName>
        <fullName evidence="2">Uncharacterized protein LOC103514598</fullName>
    </submittedName>
</protein>
<proteinExistence type="predicted"/>
<organism evidence="1 2">
    <name type="scientific">Diaphorina citri</name>
    <name type="common">Asian citrus psyllid</name>
    <dbReference type="NCBI Taxonomy" id="121845"/>
    <lineage>
        <taxon>Eukaryota</taxon>
        <taxon>Metazoa</taxon>
        <taxon>Ecdysozoa</taxon>
        <taxon>Arthropoda</taxon>
        <taxon>Hexapoda</taxon>
        <taxon>Insecta</taxon>
        <taxon>Pterygota</taxon>
        <taxon>Neoptera</taxon>
        <taxon>Paraneoptera</taxon>
        <taxon>Hemiptera</taxon>
        <taxon>Sternorrhyncha</taxon>
        <taxon>Psylloidea</taxon>
        <taxon>Psyllidae</taxon>
        <taxon>Diaphorininae</taxon>
        <taxon>Diaphorina</taxon>
    </lineage>
</organism>